<proteinExistence type="inferred from homology"/>
<feature type="binding site" evidence="4">
    <location>
        <position position="235"/>
    </location>
    <ligand>
        <name>S-adenosyl-L-methionine</name>
        <dbReference type="ChEBI" id="CHEBI:59789"/>
    </ligand>
</feature>
<reference evidence="6 7" key="1">
    <citation type="submission" date="2013-07" db="EMBL/GenBank/DDBJ databases">
        <title>Isolation of a new Chlamydia species from the feral Sacred Ibis (Threskiornis aethiopicus): Chlamydia ibidis.</title>
        <authorList>
            <person name="Vorimore F."/>
            <person name="Hsia R.-C."/>
            <person name="Huot-Creasy H."/>
            <person name="Bastian S."/>
            <person name="Deruyter L."/>
            <person name="Passet A."/>
            <person name="Sachse K."/>
            <person name="Bavoil P."/>
            <person name="Myers G."/>
            <person name="Laroucau K."/>
        </authorList>
    </citation>
    <scope>NUCLEOTIDE SEQUENCE [LARGE SCALE GENOMIC DNA]</scope>
    <source>
        <strain evidence="6 7">10-1398/6</strain>
    </source>
</reference>
<dbReference type="GO" id="GO:0032259">
    <property type="term" value="P:methylation"/>
    <property type="evidence" value="ECO:0007669"/>
    <property type="project" value="UniProtKB-KW"/>
</dbReference>
<dbReference type="InterPro" id="IPR010280">
    <property type="entry name" value="U5_MeTrfase_fam"/>
</dbReference>
<evidence type="ECO:0000256" key="5">
    <source>
        <dbReference type="PROSITE-ProRule" id="PRU10015"/>
    </source>
</evidence>
<evidence type="ECO:0000313" key="6">
    <source>
        <dbReference type="EMBL" id="EQM62349.1"/>
    </source>
</evidence>
<feature type="binding site" evidence="4">
    <location>
        <position position="285"/>
    </location>
    <ligand>
        <name>S-adenosyl-L-methionine</name>
        <dbReference type="ChEBI" id="CHEBI:59789"/>
    </ligand>
</feature>
<keyword evidence="7" id="KW-1185">Reference proteome</keyword>
<keyword evidence="3 4" id="KW-0949">S-adenosyl-L-methionine</keyword>
<name>A0ABN0MYK8_9CHLA</name>
<dbReference type="EC" id="2.1.1.-" evidence="6"/>
<dbReference type="Gene3D" id="2.40.50.1070">
    <property type="match status" value="1"/>
</dbReference>
<evidence type="ECO:0000256" key="4">
    <source>
        <dbReference type="PROSITE-ProRule" id="PRU01024"/>
    </source>
</evidence>
<dbReference type="InterPro" id="IPR030390">
    <property type="entry name" value="MeTrfase_TrmA_AS"/>
</dbReference>
<evidence type="ECO:0000313" key="7">
    <source>
        <dbReference type="Proteomes" id="UP000016064"/>
    </source>
</evidence>
<dbReference type="CDD" id="cd02440">
    <property type="entry name" value="AdoMet_MTases"/>
    <property type="match status" value="1"/>
</dbReference>
<protein>
    <submittedName>
        <fullName evidence="6">23S rRNA (Uracil-5-)-methyltransferase RumA</fullName>
        <ecNumber evidence="6">2.1.1.-</ecNumber>
    </submittedName>
</protein>
<accession>A0ABN0MYK8</accession>
<keyword evidence="1 4" id="KW-0489">Methyltransferase</keyword>
<dbReference type="SUPFAM" id="SSF53335">
    <property type="entry name" value="S-adenosyl-L-methionine-dependent methyltransferases"/>
    <property type="match status" value="1"/>
</dbReference>
<comment type="similarity">
    <text evidence="4">Belongs to the class I-like SAM-binding methyltransferase superfamily. RNA M5U methyltransferase family.</text>
</comment>
<comment type="caution">
    <text evidence="6">The sequence shown here is derived from an EMBL/GenBank/DDBJ whole genome shotgun (WGS) entry which is preliminary data.</text>
</comment>
<dbReference type="InterPro" id="IPR030391">
    <property type="entry name" value="MeTrfase_TrmA_CS"/>
</dbReference>
<feature type="binding site" evidence="4">
    <location>
        <position position="264"/>
    </location>
    <ligand>
        <name>S-adenosyl-L-methionine</name>
        <dbReference type="ChEBI" id="CHEBI:59789"/>
    </ligand>
</feature>
<dbReference type="GO" id="GO:0008168">
    <property type="term" value="F:methyltransferase activity"/>
    <property type="evidence" value="ECO:0007669"/>
    <property type="project" value="UniProtKB-KW"/>
</dbReference>
<keyword evidence="2 4" id="KW-0808">Transferase</keyword>
<evidence type="ECO:0000256" key="3">
    <source>
        <dbReference type="ARBA" id="ARBA00022691"/>
    </source>
</evidence>
<dbReference type="PROSITE" id="PS01231">
    <property type="entry name" value="TRMA_2"/>
    <property type="match status" value="1"/>
</dbReference>
<feature type="active site" description="Nucleophile" evidence="4">
    <location>
        <position position="359"/>
    </location>
</feature>
<dbReference type="Pfam" id="PF05958">
    <property type="entry name" value="tRNA_U5-meth_tr"/>
    <property type="match status" value="1"/>
</dbReference>
<dbReference type="PROSITE" id="PS01230">
    <property type="entry name" value="TRMA_1"/>
    <property type="match status" value="1"/>
</dbReference>
<dbReference type="EMBL" id="APJW01000003">
    <property type="protein sequence ID" value="EQM62349.1"/>
    <property type="molecule type" value="Genomic_DNA"/>
</dbReference>
<feature type="active site" evidence="5">
    <location>
        <position position="359"/>
    </location>
</feature>
<dbReference type="NCBIfam" id="TIGR00479">
    <property type="entry name" value="rumA"/>
    <property type="match status" value="1"/>
</dbReference>
<sequence length="403" mass="45641">MGCSFSDIKNCRHLNSCGGCSFAQTDYSCSLKAKEAILHNLFSPLIVKDLIFPVIPCEPILRGRNKIEFSFFQTVNGEKSLGFISPDKPKRGIPISECLMIHEGAIEILNLTRSWWDKHPELMAYYPPLNKGTLCTLTVRLGSDNKQFMAILTTSARPEYAISSNAIESWKTTLLSSHLPITSIFWEEKIIQKGVPTRFECHLLHGAPYITQTLTFPKDQKNSNTFQIRPKSFFQPQHVQAARIMEITKEFIEPTGEETLLDLYCGTGTIGIMLSPYVKKVIGVEIVPDAIDSAKQNIALNHKNNIEVFLEDVKTFCKRNETSTPPDVIVIDPPRCGIQAKVLKYILRISPKKLIYISCNPKTQFEECCLFVENGYSIKKMQPIDQFPHTSHLENIILLERLT</sequence>
<dbReference type="RefSeq" id="WP_020370583.1">
    <property type="nucleotide sequence ID" value="NZ_APJW01000003.1"/>
</dbReference>
<dbReference type="PANTHER" id="PTHR11061">
    <property type="entry name" value="RNA M5U METHYLTRANSFERASE"/>
    <property type="match status" value="1"/>
</dbReference>
<dbReference type="Gene3D" id="3.40.50.150">
    <property type="entry name" value="Vaccinia Virus protein VP39"/>
    <property type="match status" value="1"/>
</dbReference>
<evidence type="ECO:0000256" key="1">
    <source>
        <dbReference type="ARBA" id="ARBA00022603"/>
    </source>
</evidence>
<gene>
    <name evidence="6" type="primary">rumA</name>
    <name evidence="6" type="ORF">H359_0980</name>
</gene>
<organism evidence="6 7">
    <name type="scientific">Chlamydia ibidis 10-1398/6</name>
    <dbReference type="NCBI Taxonomy" id="1046581"/>
    <lineage>
        <taxon>Bacteria</taxon>
        <taxon>Pseudomonadati</taxon>
        <taxon>Chlamydiota</taxon>
        <taxon>Chlamydiia</taxon>
        <taxon>Chlamydiales</taxon>
        <taxon>Chlamydiaceae</taxon>
        <taxon>Chlamydia/Chlamydophila group</taxon>
        <taxon>Chlamydia</taxon>
    </lineage>
</organism>
<feature type="binding site" evidence="4">
    <location>
        <position position="332"/>
    </location>
    <ligand>
        <name>S-adenosyl-L-methionine</name>
        <dbReference type="ChEBI" id="CHEBI:59789"/>
    </ligand>
</feature>
<dbReference type="PANTHER" id="PTHR11061:SF30">
    <property type="entry name" value="TRNA (URACIL(54)-C(5))-METHYLTRANSFERASE"/>
    <property type="match status" value="1"/>
</dbReference>
<dbReference type="Proteomes" id="UP000016064">
    <property type="component" value="Unassembled WGS sequence"/>
</dbReference>
<evidence type="ECO:0000256" key="2">
    <source>
        <dbReference type="ARBA" id="ARBA00022679"/>
    </source>
</evidence>
<dbReference type="InterPro" id="IPR029063">
    <property type="entry name" value="SAM-dependent_MTases_sf"/>
</dbReference>
<dbReference type="PROSITE" id="PS51687">
    <property type="entry name" value="SAM_MT_RNA_M5U"/>
    <property type="match status" value="1"/>
</dbReference>